<keyword evidence="4" id="KW-1185">Reference proteome</keyword>
<protein>
    <recommendedName>
        <fullName evidence="2">PX domain-containing protein</fullName>
    </recommendedName>
</protein>
<proteinExistence type="predicted"/>
<name>A0A9P3H1L2_9FUNG</name>
<organism evidence="3 4">
    <name type="scientific">Entomortierella parvispora</name>
    <dbReference type="NCBI Taxonomy" id="205924"/>
    <lineage>
        <taxon>Eukaryota</taxon>
        <taxon>Fungi</taxon>
        <taxon>Fungi incertae sedis</taxon>
        <taxon>Mucoromycota</taxon>
        <taxon>Mortierellomycotina</taxon>
        <taxon>Mortierellomycetes</taxon>
        <taxon>Mortierellales</taxon>
        <taxon>Mortierellaceae</taxon>
        <taxon>Entomortierella</taxon>
    </lineage>
</organism>
<dbReference type="Pfam" id="PF12825">
    <property type="entry name" value="DUF3818"/>
    <property type="match status" value="1"/>
</dbReference>
<dbReference type="InterPro" id="IPR047168">
    <property type="entry name" value="LEC1-like"/>
</dbReference>
<dbReference type="AlphaFoldDB" id="A0A9P3H1L2"/>
<dbReference type="PANTHER" id="PTHR47185:SF1">
    <property type="entry name" value="PX DOMAIN-CONTAINING PROTEIN YPR097W"/>
    <property type="match status" value="1"/>
</dbReference>
<dbReference type="EMBL" id="BQFW01000001">
    <property type="protein sequence ID" value="GJJ68359.1"/>
    <property type="molecule type" value="Genomic_DNA"/>
</dbReference>
<dbReference type="PROSITE" id="PS50195">
    <property type="entry name" value="PX"/>
    <property type="match status" value="1"/>
</dbReference>
<dbReference type="PANTHER" id="PTHR47185">
    <property type="entry name" value="PX DOMAIN-CONTAINING PROTEIN YPR097W"/>
    <property type="match status" value="1"/>
</dbReference>
<dbReference type="InterPro" id="IPR024555">
    <property type="entry name" value="PX-associated"/>
</dbReference>
<feature type="compositionally biased region" description="Polar residues" evidence="1">
    <location>
        <begin position="645"/>
        <end position="656"/>
    </location>
</feature>
<dbReference type="Pfam" id="PF12828">
    <property type="entry name" value="PXB"/>
    <property type="match status" value="1"/>
</dbReference>
<feature type="region of interest" description="Disordered" evidence="1">
    <location>
        <begin position="181"/>
        <end position="211"/>
    </location>
</feature>
<dbReference type="InterPro" id="IPR024554">
    <property type="entry name" value="LEC1-like_C"/>
</dbReference>
<dbReference type="Pfam" id="PF00787">
    <property type="entry name" value="PX"/>
    <property type="match status" value="1"/>
</dbReference>
<dbReference type="SUPFAM" id="SSF64268">
    <property type="entry name" value="PX domain"/>
    <property type="match status" value="1"/>
</dbReference>
<dbReference type="GO" id="GO:0035091">
    <property type="term" value="F:phosphatidylinositol binding"/>
    <property type="evidence" value="ECO:0007669"/>
    <property type="project" value="InterPro"/>
</dbReference>
<gene>
    <name evidence="3" type="ORF">EMPS_00705</name>
</gene>
<evidence type="ECO:0000256" key="1">
    <source>
        <dbReference type="SAM" id="MobiDB-lite"/>
    </source>
</evidence>
<sequence>MPDASTTLSLLTTSQEHYLKKYLLGVLINNELDRLQKNPYETLPNLGGPFDLKDEHANSTTPFLRYLFESIVVPFPFLTSSRGALWSKLQSFMDEWAKIEAGNGVEREEMIRRKRLKNKGERTLVLMYSMAIKTVEQRAQEKKDLAARLNIIAYSHAHPVDSNNRNELDLDRLRKLNVESDERDNQHLRVQPDQLQPSPIRSRSVSPSAASTSIHGVRINVVGVRIVKEKRHVREHEHAEFIVSSTFANGQEYVVARRHGRFRRLYHALRQDFPQAELPVPPSKFVARSGSSATKTAREKDRISLRGYLHNIAKVSQEVVDSATFLAFLTMDAIDLTPEEAKDVQTRVALDEHRMAQQARFDLEVAKKVDELDSQLKEVKLDLLQPGGVSRLFAAFKHIDNVYNLPPLYQTVFEWGCMNFASTLYHVFTSSDDATLNFTQLKRTHMLLPYRTMWGILKVSNPMAMMKGIMDLFLAQPFGSRSLMQRIISGNMQEEVSEYKKDILETEAEVGDPGLCEKIRNYVYAPRSVISQIFPEDEPYDITELSLVMDVLRSDQILPVLQPHQIKRVWDAQQKLEQDRLEQEQVRKLRQQNGAEGGDLSDRSDDYSESDTSSRSSSEESRSKGPQPVQGDEQRPFGAHPAVNGHSQPNESSESNLIRQLQQLLVAHLRIREKERLMGLVFQGVTGEIFKEVIAIFYQPLVKVYKSANVADSLMDVKYFADELITIVEQADKNDETHRDGRPTTATLYSNLVKKHLPSFYKFVHSVHKQDDGIFHDLLEWIESIITFMRTGFGRPRINYKTEEELRVTVDLDAFVKENVDPTQWEELQKEAEALRVYFSEVKDRKREEVRQMAGLDRASQNAAAGVSATSSLEERERVAKELRGMGMHQEDVDELEMINWDDDVTRDAFEEGEEGVKVPKVPVVDTLRGPFVQMMDRVLFQTARE</sequence>
<comment type="caution">
    <text evidence="3">The sequence shown here is derived from an EMBL/GenBank/DDBJ whole genome shotgun (WGS) entry which is preliminary data.</text>
</comment>
<dbReference type="CDD" id="cd06869">
    <property type="entry name" value="PX_UP2_fungi"/>
    <property type="match status" value="1"/>
</dbReference>
<feature type="region of interest" description="Disordered" evidence="1">
    <location>
        <begin position="583"/>
        <end position="656"/>
    </location>
</feature>
<evidence type="ECO:0000313" key="3">
    <source>
        <dbReference type="EMBL" id="GJJ68359.1"/>
    </source>
</evidence>
<reference evidence="3" key="2">
    <citation type="journal article" date="2022" name="Microbiol. Resour. Announc.">
        <title>Whole-Genome Sequence of Entomortierella parvispora E1425, a Mucoromycotan Fungus Associated with Burkholderiaceae-Related Endosymbiotic Bacteria.</title>
        <authorList>
            <person name="Herlambang A."/>
            <person name="Guo Y."/>
            <person name="Takashima Y."/>
            <person name="Narisawa K."/>
            <person name="Ohta H."/>
            <person name="Nishizawa T."/>
        </authorList>
    </citation>
    <scope>NUCLEOTIDE SEQUENCE</scope>
    <source>
        <strain evidence="3">E1425</strain>
    </source>
</reference>
<dbReference type="InterPro" id="IPR001683">
    <property type="entry name" value="PX_dom"/>
</dbReference>
<dbReference type="Gene3D" id="3.30.1520.10">
    <property type="entry name" value="Phox-like domain"/>
    <property type="match status" value="1"/>
</dbReference>
<evidence type="ECO:0000313" key="4">
    <source>
        <dbReference type="Proteomes" id="UP000827284"/>
    </source>
</evidence>
<feature type="domain" description="PX" evidence="2">
    <location>
        <begin position="219"/>
        <end position="336"/>
    </location>
</feature>
<dbReference type="OrthoDB" id="2117459at2759"/>
<dbReference type="InterPro" id="IPR036871">
    <property type="entry name" value="PX_dom_sf"/>
</dbReference>
<dbReference type="Proteomes" id="UP000827284">
    <property type="component" value="Unassembled WGS sequence"/>
</dbReference>
<feature type="compositionally biased region" description="Low complexity" evidence="1">
    <location>
        <begin position="198"/>
        <end position="211"/>
    </location>
</feature>
<accession>A0A9P3H1L2</accession>
<reference evidence="3" key="1">
    <citation type="submission" date="2021-11" db="EMBL/GenBank/DDBJ databases">
        <authorList>
            <person name="Herlambang A."/>
            <person name="Guo Y."/>
            <person name="Takashima Y."/>
            <person name="Nishizawa T."/>
        </authorList>
    </citation>
    <scope>NUCLEOTIDE SEQUENCE</scope>
    <source>
        <strain evidence="3">E1425</strain>
    </source>
</reference>
<evidence type="ECO:0000259" key="2">
    <source>
        <dbReference type="PROSITE" id="PS50195"/>
    </source>
</evidence>